<accession>A0A0A8ZH51</accession>
<proteinExistence type="predicted"/>
<dbReference type="EMBL" id="GBRH01263703">
    <property type="protein sequence ID" value="JAD34192.1"/>
    <property type="molecule type" value="Transcribed_RNA"/>
</dbReference>
<reference evidence="1" key="2">
    <citation type="journal article" date="2015" name="Data Brief">
        <title>Shoot transcriptome of the giant reed, Arundo donax.</title>
        <authorList>
            <person name="Barrero R.A."/>
            <person name="Guerrero F.D."/>
            <person name="Moolhuijzen P."/>
            <person name="Goolsby J.A."/>
            <person name="Tidwell J."/>
            <person name="Bellgard S.E."/>
            <person name="Bellgard M.I."/>
        </authorList>
    </citation>
    <scope>NUCLEOTIDE SEQUENCE</scope>
    <source>
        <tissue evidence="1">Shoot tissue taken approximately 20 cm above the soil surface</tissue>
    </source>
</reference>
<reference evidence="1" key="1">
    <citation type="submission" date="2014-09" db="EMBL/GenBank/DDBJ databases">
        <authorList>
            <person name="Magalhaes I.L.F."/>
            <person name="Oliveira U."/>
            <person name="Santos F.R."/>
            <person name="Vidigal T.H.D.A."/>
            <person name="Brescovit A.D."/>
            <person name="Santos A.J."/>
        </authorList>
    </citation>
    <scope>NUCLEOTIDE SEQUENCE</scope>
    <source>
        <tissue evidence="1">Shoot tissue taken approximately 20 cm above the soil surface</tissue>
    </source>
</reference>
<sequence>MVGFRVFRSAEMVHSSSISKRLMSMQRVTLPKYLDLQSITVMKMPCKLTFHIRTSAISLGRRVLIFSRKKVPDYIHP</sequence>
<organism evidence="1">
    <name type="scientific">Arundo donax</name>
    <name type="common">Giant reed</name>
    <name type="synonym">Donax arundinaceus</name>
    <dbReference type="NCBI Taxonomy" id="35708"/>
    <lineage>
        <taxon>Eukaryota</taxon>
        <taxon>Viridiplantae</taxon>
        <taxon>Streptophyta</taxon>
        <taxon>Embryophyta</taxon>
        <taxon>Tracheophyta</taxon>
        <taxon>Spermatophyta</taxon>
        <taxon>Magnoliopsida</taxon>
        <taxon>Liliopsida</taxon>
        <taxon>Poales</taxon>
        <taxon>Poaceae</taxon>
        <taxon>PACMAD clade</taxon>
        <taxon>Arundinoideae</taxon>
        <taxon>Arundineae</taxon>
        <taxon>Arundo</taxon>
    </lineage>
</organism>
<evidence type="ECO:0000313" key="1">
    <source>
        <dbReference type="EMBL" id="JAD34192.1"/>
    </source>
</evidence>
<name>A0A0A8ZH51_ARUDO</name>
<protein>
    <submittedName>
        <fullName evidence="1">Uncharacterized protein</fullName>
    </submittedName>
</protein>
<dbReference type="AlphaFoldDB" id="A0A0A8ZH51"/>